<organism evidence="1 2">
    <name type="scientific">Phytophthora cactorum</name>
    <dbReference type="NCBI Taxonomy" id="29920"/>
    <lineage>
        <taxon>Eukaryota</taxon>
        <taxon>Sar</taxon>
        <taxon>Stramenopiles</taxon>
        <taxon>Oomycota</taxon>
        <taxon>Peronosporomycetes</taxon>
        <taxon>Peronosporales</taxon>
        <taxon>Peronosporaceae</taxon>
        <taxon>Phytophthora</taxon>
    </lineage>
</organism>
<sequence>MCTFLASNGGHKGSSPEVVAMSYASKPSKVDCSKCKPDKLFLFLKVLNEVPPYSGLEV</sequence>
<dbReference type="Proteomes" id="UP000688947">
    <property type="component" value="Unassembled WGS sequence"/>
</dbReference>
<comment type="caution">
    <text evidence="1">The sequence shown here is derived from an EMBL/GenBank/DDBJ whole genome shotgun (WGS) entry which is preliminary data.</text>
</comment>
<reference evidence="1" key="1">
    <citation type="submission" date="2021-01" db="EMBL/GenBank/DDBJ databases">
        <title>Phytophthora aleatoria, a newly-described species from Pinus radiata is distinct from Phytophthora cactorum isolates based on comparative genomics.</title>
        <authorList>
            <person name="Mcdougal R."/>
            <person name="Panda P."/>
            <person name="Williams N."/>
            <person name="Studholme D.J."/>
        </authorList>
    </citation>
    <scope>NUCLEOTIDE SEQUENCE</scope>
    <source>
        <strain evidence="1">NZFS 3830</strain>
    </source>
</reference>
<protein>
    <submittedName>
        <fullName evidence="1">Uncharacterized protein</fullName>
    </submittedName>
</protein>
<name>A0A8T1UL92_9STRA</name>
<gene>
    <name evidence="1" type="ORF">JG687_00006914</name>
</gene>
<accession>A0A8T1UL92</accession>
<evidence type="ECO:0000313" key="1">
    <source>
        <dbReference type="EMBL" id="KAG6962840.1"/>
    </source>
</evidence>
<dbReference type="AlphaFoldDB" id="A0A8T1UL92"/>
<proteinExistence type="predicted"/>
<dbReference type="EMBL" id="JAENGZ010000292">
    <property type="protein sequence ID" value="KAG6962840.1"/>
    <property type="molecule type" value="Genomic_DNA"/>
</dbReference>
<dbReference type="OrthoDB" id="10662575at2759"/>
<evidence type="ECO:0000313" key="2">
    <source>
        <dbReference type="Proteomes" id="UP000688947"/>
    </source>
</evidence>